<name>A0A4Y2NT19_ARAVE</name>
<dbReference type="AlphaFoldDB" id="A0A4Y2NT19"/>
<organism evidence="1 2">
    <name type="scientific">Araneus ventricosus</name>
    <name type="common">Orbweaver spider</name>
    <name type="synonym">Epeira ventricosa</name>
    <dbReference type="NCBI Taxonomy" id="182803"/>
    <lineage>
        <taxon>Eukaryota</taxon>
        <taxon>Metazoa</taxon>
        <taxon>Ecdysozoa</taxon>
        <taxon>Arthropoda</taxon>
        <taxon>Chelicerata</taxon>
        <taxon>Arachnida</taxon>
        <taxon>Araneae</taxon>
        <taxon>Araneomorphae</taxon>
        <taxon>Entelegynae</taxon>
        <taxon>Araneoidea</taxon>
        <taxon>Araneidae</taxon>
        <taxon>Araneus</taxon>
    </lineage>
</organism>
<dbReference type="OrthoDB" id="6777813at2759"/>
<evidence type="ECO:0000313" key="1">
    <source>
        <dbReference type="EMBL" id="GBN41839.1"/>
    </source>
</evidence>
<dbReference type="Proteomes" id="UP000499080">
    <property type="component" value="Unassembled WGS sequence"/>
</dbReference>
<gene>
    <name evidence="1" type="ORF">AVEN_152115_1</name>
</gene>
<comment type="caution">
    <text evidence="1">The sequence shown here is derived from an EMBL/GenBank/DDBJ whole genome shotgun (WGS) entry which is preliminary data.</text>
</comment>
<dbReference type="EMBL" id="BGPR01009717">
    <property type="protein sequence ID" value="GBN41839.1"/>
    <property type="molecule type" value="Genomic_DNA"/>
</dbReference>
<protein>
    <submittedName>
        <fullName evidence="1">Uncharacterized protein</fullName>
    </submittedName>
</protein>
<reference evidence="1 2" key="1">
    <citation type="journal article" date="2019" name="Sci. Rep.">
        <title>Orb-weaving spider Araneus ventricosus genome elucidates the spidroin gene catalogue.</title>
        <authorList>
            <person name="Kono N."/>
            <person name="Nakamura H."/>
            <person name="Ohtoshi R."/>
            <person name="Moran D.A.P."/>
            <person name="Shinohara A."/>
            <person name="Yoshida Y."/>
            <person name="Fujiwara M."/>
            <person name="Mori M."/>
            <person name="Tomita M."/>
            <person name="Arakawa K."/>
        </authorList>
    </citation>
    <scope>NUCLEOTIDE SEQUENCE [LARGE SCALE GENOMIC DNA]</scope>
</reference>
<keyword evidence="2" id="KW-1185">Reference proteome</keyword>
<sequence length="98" mass="11660">MLQGGFELRDWESTRCKIEHGWEIPALGMKWNHQLDSLRVNMSWMNELRLQNITKRIMLSETHNVFDSIFVHRPSDPLPQVYDAKCLQNVHRMGYGNY</sequence>
<accession>A0A4Y2NT19</accession>
<evidence type="ECO:0000313" key="2">
    <source>
        <dbReference type="Proteomes" id="UP000499080"/>
    </source>
</evidence>
<proteinExistence type="predicted"/>